<feature type="region of interest" description="Disordered" evidence="6">
    <location>
        <begin position="1"/>
        <end position="242"/>
    </location>
</feature>
<feature type="compositionally biased region" description="Low complexity" evidence="6">
    <location>
        <begin position="928"/>
        <end position="949"/>
    </location>
</feature>
<dbReference type="GO" id="GO:0032233">
    <property type="term" value="P:positive regulation of actin filament bundle assembly"/>
    <property type="evidence" value="ECO:0007669"/>
    <property type="project" value="TreeGrafter"/>
</dbReference>
<reference evidence="7 8" key="2">
    <citation type="journal article" date="2023" name="Mol. Biol. Evol.">
        <title>Genomics of Secondarily Temperate Adaptation in the Only Non-Antarctic Icefish.</title>
        <authorList>
            <person name="Rivera-Colon A.G."/>
            <person name="Rayamajhi N."/>
            <person name="Minhas B.F."/>
            <person name="Madrigal G."/>
            <person name="Bilyk K.T."/>
            <person name="Yoon V."/>
            <person name="Hune M."/>
            <person name="Gregory S."/>
            <person name="Cheng C.H.C."/>
            <person name="Catchen J.M."/>
        </authorList>
    </citation>
    <scope>NUCLEOTIDE SEQUENCE [LARGE SCALE GENOMIC DNA]</scope>
    <source>
        <strain evidence="7">JMC-PN-2008</strain>
    </source>
</reference>
<feature type="compositionally biased region" description="Low complexity" evidence="6">
    <location>
        <begin position="656"/>
        <end position="682"/>
    </location>
</feature>
<comment type="similarity">
    <text evidence="5">Belongs to the synaptopodin family.</text>
</comment>
<dbReference type="PANTHER" id="PTHR24217:SF9">
    <property type="entry name" value="SYNAPTOPODIN-2"/>
    <property type="match status" value="1"/>
</dbReference>
<name>A0AAN7XPD1_ELEMC</name>
<dbReference type="PANTHER" id="PTHR24217">
    <property type="entry name" value="PUTATIVE-RELATED"/>
    <property type="match status" value="1"/>
</dbReference>
<feature type="compositionally biased region" description="Polar residues" evidence="6">
    <location>
        <begin position="592"/>
        <end position="609"/>
    </location>
</feature>
<evidence type="ECO:0000256" key="3">
    <source>
        <dbReference type="ARBA" id="ARBA00022490"/>
    </source>
</evidence>
<dbReference type="GO" id="GO:0030018">
    <property type="term" value="C:Z disc"/>
    <property type="evidence" value="ECO:0007669"/>
    <property type="project" value="TreeGrafter"/>
</dbReference>
<evidence type="ECO:0000313" key="8">
    <source>
        <dbReference type="Proteomes" id="UP001346869"/>
    </source>
</evidence>
<feature type="region of interest" description="Disordered" evidence="6">
    <location>
        <begin position="892"/>
        <end position="952"/>
    </location>
</feature>
<feature type="compositionally biased region" description="Polar residues" evidence="6">
    <location>
        <begin position="103"/>
        <end position="115"/>
    </location>
</feature>
<evidence type="ECO:0000256" key="1">
    <source>
        <dbReference type="ARBA" id="ARBA00004496"/>
    </source>
</evidence>
<keyword evidence="3" id="KW-0963">Cytoplasm</keyword>
<dbReference type="GO" id="GO:0015629">
    <property type="term" value="C:actin cytoskeleton"/>
    <property type="evidence" value="ECO:0007669"/>
    <property type="project" value="TreeGrafter"/>
</dbReference>
<dbReference type="Pfam" id="PF05556">
    <property type="entry name" value="Calsarcin"/>
    <property type="match status" value="1"/>
</dbReference>
<feature type="compositionally biased region" description="Basic and acidic residues" evidence="6">
    <location>
        <begin position="199"/>
        <end position="216"/>
    </location>
</feature>
<dbReference type="Proteomes" id="UP001346869">
    <property type="component" value="Unassembled WGS sequence"/>
</dbReference>
<feature type="compositionally biased region" description="Acidic residues" evidence="6">
    <location>
        <begin position="81"/>
        <end position="93"/>
    </location>
</feature>
<keyword evidence="4" id="KW-0597">Phosphoprotein</keyword>
<gene>
    <name evidence="7" type="ORF">PBY51_020087</name>
</gene>
<protein>
    <recommendedName>
        <fullName evidence="9">Synaptopodin-2-like</fullName>
    </recommendedName>
</protein>
<evidence type="ECO:0000313" key="7">
    <source>
        <dbReference type="EMBL" id="KAK5865850.1"/>
    </source>
</evidence>
<comment type="similarity">
    <text evidence="2">Belongs to the myozenin family.</text>
</comment>
<feature type="region of interest" description="Disordered" evidence="6">
    <location>
        <begin position="561"/>
        <end position="609"/>
    </location>
</feature>
<reference evidence="7 8" key="1">
    <citation type="journal article" date="2023" name="Genes (Basel)">
        <title>Chromosome-Level Genome Assembly and Circadian Gene Repertoire of the Patagonia Blennie Eleginops maclovinus-The Closest Ancestral Proxy of Antarctic Cryonotothenioids.</title>
        <authorList>
            <person name="Cheng C.C."/>
            <person name="Rivera-Colon A.G."/>
            <person name="Minhas B.F."/>
            <person name="Wilson L."/>
            <person name="Rayamajhi N."/>
            <person name="Vargas-Chacoff L."/>
            <person name="Catchen J.M."/>
        </authorList>
    </citation>
    <scope>NUCLEOTIDE SEQUENCE [LARGE SCALE GENOMIC DNA]</scope>
    <source>
        <strain evidence="7">JMC-PN-2008</strain>
    </source>
</reference>
<feature type="compositionally biased region" description="Basic residues" evidence="6">
    <location>
        <begin position="217"/>
        <end position="226"/>
    </location>
</feature>
<dbReference type="InterPro" id="IPR051976">
    <property type="entry name" value="Synaptopodin_domain"/>
</dbReference>
<evidence type="ECO:0000256" key="4">
    <source>
        <dbReference type="ARBA" id="ARBA00022553"/>
    </source>
</evidence>
<feature type="compositionally biased region" description="Basic and acidic residues" evidence="6">
    <location>
        <begin position="227"/>
        <end position="242"/>
    </location>
</feature>
<evidence type="ECO:0000256" key="2">
    <source>
        <dbReference type="ARBA" id="ARBA00009126"/>
    </source>
</evidence>
<feature type="compositionally biased region" description="Basic and acidic residues" evidence="6">
    <location>
        <begin position="117"/>
        <end position="127"/>
    </location>
</feature>
<proteinExistence type="inferred from homology"/>
<comment type="subcellular location">
    <subcellularLocation>
        <location evidence="1">Cytoplasm</location>
    </subcellularLocation>
</comment>
<comment type="caution">
    <text evidence="7">The sequence shown here is derived from an EMBL/GenBank/DDBJ whole genome shotgun (WGS) entry which is preliminary data.</text>
</comment>
<feature type="region of interest" description="Disordered" evidence="6">
    <location>
        <begin position="646"/>
        <end position="738"/>
    </location>
</feature>
<evidence type="ECO:0000256" key="6">
    <source>
        <dbReference type="SAM" id="MobiDB-lite"/>
    </source>
</evidence>
<feature type="compositionally biased region" description="Polar residues" evidence="6">
    <location>
        <begin position="59"/>
        <end position="75"/>
    </location>
</feature>
<dbReference type="GO" id="GO:0003779">
    <property type="term" value="F:actin binding"/>
    <property type="evidence" value="ECO:0007669"/>
    <property type="project" value="TreeGrafter"/>
</dbReference>
<accession>A0AAN7XPD1</accession>
<evidence type="ECO:0000256" key="5">
    <source>
        <dbReference type="ARBA" id="ARBA00038161"/>
    </source>
</evidence>
<evidence type="ECO:0008006" key="9">
    <source>
        <dbReference type="Google" id="ProtNLM"/>
    </source>
</evidence>
<dbReference type="AlphaFoldDB" id="A0AAN7XPD1"/>
<feature type="compositionally biased region" description="Polar residues" evidence="6">
    <location>
        <begin position="157"/>
        <end position="167"/>
    </location>
</feature>
<sequence>MDPEAESRGSNDKLVPWSGSDGSQEPCESYNEDEISDADYPLDPLPAHIERPDLESPEQLESQEWVSVGEQQSLPEHSGSEEDVSYQEEDDSYLSESRESIAESPNMQHSPTSLSPHPDRSDSEHFARQISRPHSRLSSSSLGVAADMTLALTLTTEQPLGASNRQGPGTGNRRVESSEEGGSSEAPPASVFFGISAEAAEHAEKWNSESDTDPCRPQRHRARSTRLSHDSQSERNVKETKSKCKRIARLLTDAPNPQNKGALLFKKRRQRVKKYTLVSYGTGEHKLESKDQIEEETKDVRAAGYNFVATSESEFEEEYSVYHQQHNLNRNWSSVRKMEAETTGKGVSMFERRRKRMDQLVSEEEELRNKGLPVETLAEPERTEGQNIYDNEEMYMHSDQANYMDANLKQHVEYQESFDQMNNQSNVPKPLVPNRTAKPFLGFHISTSAPTMPGGVAPVPRKHEPRFKVPVPIITNPQVWSPTGDIIASRDERISVPAIKVGILPESKRKANNKQPSMMSQGGDPRLQNKGERKSYIESEEDFFSLGAEACNFMQPRTIKLKNPPPVAPKPTINPSCPPWMMKSPLGEPNIPSRSPISQPSHNPVGPQSQRYLQQQDWAQPQHMANHWAPDQTQATLQTPANAWAPVDSSSQLHLQPTTNSWSQQPPQSSVSMQARSPTYSPHHPPSPSRNNLDSIPNSLASYPPEAEKPYVPTLKGSQASPKGQVGITRAGDGATRAGKGAELFAKRQSRMEKFVVDAEKVQANKTRSPSPTASLPNSWRYSSIVRAPPPSSYNPLLSPFHPQSAAKQPPSTSPKIKPKTKAKPKPNAAPKHLNPLEIMKHQPYQLDSSLFKYNAVPVVKSLSPKPTEESNIVVTKSPKPTQMSKFELTKNLKQRSDPSYSPYNASEPVVQSKAEVPAKSPVSGFGRSRSLSLPRRLNSMPSPRLLSPASTPGIQASYLATQRQTSFQEKVYKPLTPWEAASRSPTCSVDDAFVFQSLPSSVASNVKAAGHRRSLPEPPDEWKRRVSLDPAAVGMGHYHTAPAFQALFTSKTFSPEKPKFYGPPFRPAQPLRPVSRASFGYMG</sequence>
<dbReference type="InterPro" id="IPR008438">
    <property type="entry name" value="MYOZ"/>
</dbReference>
<feature type="compositionally biased region" description="Basic and acidic residues" evidence="6">
    <location>
        <begin position="1"/>
        <end position="11"/>
    </location>
</feature>
<feature type="compositionally biased region" description="Low complexity" evidence="6">
    <location>
        <begin position="136"/>
        <end position="156"/>
    </location>
</feature>
<feature type="region of interest" description="Disordered" evidence="6">
    <location>
        <begin position="794"/>
        <end position="833"/>
    </location>
</feature>
<feature type="compositionally biased region" description="Low complexity" evidence="6">
    <location>
        <begin position="180"/>
        <end position="190"/>
    </location>
</feature>
<dbReference type="GO" id="GO:0005634">
    <property type="term" value="C:nucleus"/>
    <property type="evidence" value="ECO:0007669"/>
    <property type="project" value="TreeGrafter"/>
</dbReference>
<feature type="region of interest" description="Disordered" evidence="6">
    <location>
        <begin position="507"/>
        <end position="532"/>
    </location>
</feature>
<feature type="compositionally biased region" description="Polar residues" evidence="6">
    <location>
        <begin position="690"/>
        <end position="701"/>
    </location>
</feature>
<organism evidence="7 8">
    <name type="scientific">Eleginops maclovinus</name>
    <name type="common">Patagonian blennie</name>
    <name type="synonym">Eleginus maclovinus</name>
    <dbReference type="NCBI Taxonomy" id="56733"/>
    <lineage>
        <taxon>Eukaryota</taxon>
        <taxon>Metazoa</taxon>
        <taxon>Chordata</taxon>
        <taxon>Craniata</taxon>
        <taxon>Vertebrata</taxon>
        <taxon>Euteleostomi</taxon>
        <taxon>Actinopterygii</taxon>
        <taxon>Neopterygii</taxon>
        <taxon>Teleostei</taxon>
        <taxon>Neoteleostei</taxon>
        <taxon>Acanthomorphata</taxon>
        <taxon>Eupercaria</taxon>
        <taxon>Perciformes</taxon>
        <taxon>Notothenioidei</taxon>
        <taxon>Eleginopidae</taxon>
        <taxon>Eleginops</taxon>
    </lineage>
</organism>
<dbReference type="EMBL" id="JAUZQC010000009">
    <property type="protein sequence ID" value="KAK5865850.1"/>
    <property type="molecule type" value="Genomic_DNA"/>
</dbReference>
<keyword evidence="8" id="KW-1185">Reference proteome</keyword>